<comment type="similarity">
    <text evidence="8">Belongs to the REI1 family.</text>
</comment>
<feature type="compositionally biased region" description="Acidic residues" evidence="9">
    <location>
        <begin position="335"/>
        <end position="352"/>
    </location>
</feature>
<evidence type="ECO:0000256" key="4">
    <source>
        <dbReference type="ARBA" id="ARBA00022723"/>
    </source>
</evidence>
<evidence type="ECO:0000256" key="7">
    <source>
        <dbReference type="ARBA" id="ARBA00022833"/>
    </source>
</evidence>
<keyword evidence="3" id="KW-0690">Ribosome biogenesis</keyword>
<dbReference type="GO" id="GO:0008270">
    <property type="term" value="F:zinc ion binding"/>
    <property type="evidence" value="ECO:0007669"/>
    <property type="project" value="UniProtKB-KW"/>
</dbReference>
<dbReference type="OrthoDB" id="19329at2759"/>
<dbReference type="SUPFAM" id="SSF57667">
    <property type="entry name" value="beta-beta-alpha zinc fingers"/>
    <property type="match status" value="2"/>
</dbReference>
<feature type="region of interest" description="Disordered" evidence="9">
    <location>
        <begin position="458"/>
        <end position="548"/>
    </location>
</feature>
<evidence type="ECO:0000313" key="12">
    <source>
        <dbReference type="Proteomes" id="UP000800041"/>
    </source>
</evidence>
<dbReference type="InterPro" id="IPR041661">
    <property type="entry name" value="ZN622/Rei1/Reh1_Znf-C2H2"/>
</dbReference>
<sequence>MASAVSPAAGTPSSHPFTCNTCQVAFRASELQRGHMQSDWHRYNLKRRVASLPPLSSEIFTEKVLANKASQAATAARASFEKSCEFCTKTYYSENAFINHLSSHKHKMNVAKAEKAARTRTDDETISVMSSTFSLPSIDKPVTDDDQDISKIEEGVKNASMQDKNATPTLSRTTTMTNASTDPSDPSDPSKKLVENCLFCNFHSPTFPLNVEHMVRHHSLFIPERAYLADLEGLIRYLSLKVTEGHECLYCGKQKHTAEGVQTHMRDSGHCKIAYGTEEEMLEIGKFYDFRASYSDSDEDTDMDSDDDSEEPPQQKGGVKLGAARPTKIAVEGNGNDEDEEMPDGAEGEDWETDSSVCSENLTSVPIDDHSHQYAELKNHRHHSHNAGDRQHRHIDGFHSHAHDQRIPHAVYYDEFEMHLPSGRSIGHRNWNRYFKQNLRDHPSAAERAELHAQRMITDNENGGSSDDNSHGIRALQTTRPVRDRGRQLAGRANGAMSMAGVTEARKKEVKAMEKRERKAERRDRARVQWFSDTKGNSQKHFRDPLLQ</sequence>
<dbReference type="SMART" id="SM00355">
    <property type="entry name" value="ZnF_C2H2"/>
    <property type="match status" value="4"/>
</dbReference>
<evidence type="ECO:0000256" key="3">
    <source>
        <dbReference type="ARBA" id="ARBA00022517"/>
    </source>
</evidence>
<keyword evidence="2" id="KW-0963">Cytoplasm</keyword>
<dbReference type="PROSITE" id="PS00028">
    <property type="entry name" value="ZINC_FINGER_C2H2_1"/>
    <property type="match status" value="2"/>
</dbReference>
<evidence type="ECO:0000256" key="5">
    <source>
        <dbReference type="ARBA" id="ARBA00022737"/>
    </source>
</evidence>
<name>A0A6G1GVY7_9PEZI</name>
<dbReference type="PANTHER" id="PTHR13182">
    <property type="entry name" value="ZINC FINGER PROTEIN 622"/>
    <property type="match status" value="1"/>
</dbReference>
<reference evidence="11" key="1">
    <citation type="journal article" date="2020" name="Stud. Mycol.">
        <title>101 Dothideomycetes genomes: a test case for predicting lifestyles and emergence of pathogens.</title>
        <authorList>
            <person name="Haridas S."/>
            <person name="Albert R."/>
            <person name="Binder M."/>
            <person name="Bloem J."/>
            <person name="Labutti K."/>
            <person name="Salamov A."/>
            <person name="Andreopoulos B."/>
            <person name="Baker S."/>
            <person name="Barry K."/>
            <person name="Bills G."/>
            <person name="Bluhm B."/>
            <person name="Cannon C."/>
            <person name="Castanera R."/>
            <person name="Culley D."/>
            <person name="Daum C."/>
            <person name="Ezra D."/>
            <person name="Gonzalez J."/>
            <person name="Henrissat B."/>
            <person name="Kuo A."/>
            <person name="Liang C."/>
            <person name="Lipzen A."/>
            <person name="Lutzoni F."/>
            <person name="Magnuson J."/>
            <person name="Mondo S."/>
            <person name="Nolan M."/>
            <person name="Ohm R."/>
            <person name="Pangilinan J."/>
            <person name="Park H.-J."/>
            <person name="Ramirez L."/>
            <person name="Alfaro M."/>
            <person name="Sun H."/>
            <person name="Tritt A."/>
            <person name="Yoshinaga Y."/>
            <person name="Zwiers L.-H."/>
            <person name="Turgeon B."/>
            <person name="Goodwin S."/>
            <person name="Spatafora J."/>
            <person name="Crous P."/>
            <person name="Grigoriev I."/>
        </authorList>
    </citation>
    <scope>NUCLEOTIDE SEQUENCE</scope>
    <source>
        <strain evidence="11">CBS 113979</strain>
    </source>
</reference>
<evidence type="ECO:0000256" key="1">
    <source>
        <dbReference type="ARBA" id="ARBA00004496"/>
    </source>
</evidence>
<dbReference type="EMBL" id="ML977165">
    <property type="protein sequence ID" value="KAF1984972.1"/>
    <property type="molecule type" value="Genomic_DNA"/>
</dbReference>
<dbReference type="GO" id="GO:0030687">
    <property type="term" value="C:preribosome, large subunit precursor"/>
    <property type="evidence" value="ECO:0007669"/>
    <property type="project" value="TreeGrafter"/>
</dbReference>
<keyword evidence="4" id="KW-0479">Metal-binding</keyword>
<dbReference type="InterPro" id="IPR013087">
    <property type="entry name" value="Znf_C2H2_type"/>
</dbReference>
<keyword evidence="5" id="KW-0677">Repeat</keyword>
<keyword evidence="12" id="KW-1185">Reference proteome</keyword>
<accession>A0A6G1GVY7</accession>
<dbReference type="Pfam" id="PF12756">
    <property type="entry name" value="zf-C2H2_2"/>
    <property type="match status" value="1"/>
</dbReference>
<dbReference type="InterPro" id="IPR040025">
    <property type="entry name" value="Znf622/Rei1/Reh1"/>
</dbReference>
<feature type="domain" description="C2H2-type" evidence="10">
    <location>
        <begin position="19"/>
        <end position="41"/>
    </location>
</feature>
<evidence type="ECO:0000256" key="6">
    <source>
        <dbReference type="ARBA" id="ARBA00022771"/>
    </source>
</evidence>
<dbReference type="Proteomes" id="UP000800041">
    <property type="component" value="Unassembled WGS sequence"/>
</dbReference>
<dbReference type="Gene3D" id="3.30.160.60">
    <property type="entry name" value="Classic Zinc Finger"/>
    <property type="match status" value="1"/>
</dbReference>
<dbReference type="PANTHER" id="PTHR13182:SF8">
    <property type="entry name" value="CYTOPLASMIC 60S SUBUNIT BIOGENESIS FACTOR ZNF622"/>
    <property type="match status" value="1"/>
</dbReference>
<protein>
    <recommendedName>
        <fullName evidence="10">C2H2-type domain-containing protein</fullName>
    </recommendedName>
</protein>
<feature type="compositionally biased region" description="Polar residues" evidence="9">
    <location>
        <begin position="159"/>
        <end position="181"/>
    </location>
</feature>
<feature type="compositionally biased region" description="Polar residues" evidence="9">
    <location>
        <begin position="458"/>
        <end position="467"/>
    </location>
</feature>
<dbReference type="Pfam" id="PF12874">
    <property type="entry name" value="zf-met"/>
    <property type="match status" value="1"/>
</dbReference>
<dbReference type="InterPro" id="IPR036236">
    <property type="entry name" value="Znf_C2H2_sf"/>
</dbReference>
<feature type="compositionally biased region" description="Basic and acidic residues" evidence="9">
    <location>
        <begin position="504"/>
        <end position="527"/>
    </location>
</feature>
<proteinExistence type="inferred from homology"/>
<keyword evidence="7" id="KW-0862">Zinc</keyword>
<evidence type="ECO:0000259" key="10">
    <source>
        <dbReference type="PROSITE" id="PS00028"/>
    </source>
</evidence>
<dbReference type="InterPro" id="IPR003604">
    <property type="entry name" value="Matrin/U1-like-C_Znf_C2H2"/>
</dbReference>
<comment type="subcellular location">
    <subcellularLocation>
        <location evidence="1">Cytoplasm</location>
    </subcellularLocation>
</comment>
<feature type="region of interest" description="Disordered" evidence="9">
    <location>
        <begin position="295"/>
        <end position="352"/>
    </location>
</feature>
<feature type="domain" description="C2H2-type" evidence="10">
    <location>
        <begin position="84"/>
        <end position="106"/>
    </location>
</feature>
<organism evidence="11 12">
    <name type="scientific">Aulographum hederae CBS 113979</name>
    <dbReference type="NCBI Taxonomy" id="1176131"/>
    <lineage>
        <taxon>Eukaryota</taxon>
        <taxon>Fungi</taxon>
        <taxon>Dikarya</taxon>
        <taxon>Ascomycota</taxon>
        <taxon>Pezizomycotina</taxon>
        <taxon>Dothideomycetes</taxon>
        <taxon>Pleosporomycetidae</taxon>
        <taxon>Aulographales</taxon>
        <taxon>Aulographaceae</taxon>
    </lineage>
</organism>
<feature type="compositionally biased region" description="Acidic residues" evidence="9">
    <location>
        <begin position="296"/>
        <end position="311"/>
    </location>
</feature>
<evidence type="ECO:0000256" key="2">
    <source>
        <dbReference type="ARBA" id="ARBA00022490"/>
    </source>
</evidence>
<dbReference type="GO" id="GO:0003676">
    <property type="term" value="F:nucleic acid binding"/>
    <property type="evidence" value="ECO:0007669"/>
    <property type="project" value="InterPro"/>
</dbReference>
<dbReference type="AlphaFoldDB" id="A0A6G1GVY7"/>
<dbReference type="GO" id="GO:0005737">
    <property type="term" value="C:cytoplasm"/>
    <property type="evidence" value="ECO:0007669"/>
    <property type="project" value="UniProtKB-SubCell"/>
</dbReference>
<gene>
    <name evidence="11" type="ORF">K402DRAFT_380336</name>
</gene>
<dbReference type="SMART" id="SM00451">
    <property type="entry name" value="ZnF_U1"/>
    <property type="match status" value="2"/>
</dbReference>
<feature type="region of interest" description="Disordered" evidence="9">
    <location>
        <begin position="156"/>
        <end position="189"/>
    </location>
</feature>
<dbReference type="GO" id="GO:0042273">
    <property type="term" value="P:ribosomal large subunit biogenesis"/>
    <property type="evidence" value="ECO:0007669"/>
    <property type="project" value="TreeGrafter"/>
</dbReference>
<evidence type="ECO:0000256" key="9">
    <source>
        <dbReference type="SAM" id="MobiDB-lite"/>
    </source>
</evidence>
<evidence type="ECO:0000256" key="8">
    <source>
        <dbReference type="ARBA" id="ARBA00034126"/>
    </source>
</evidence>
<keyword evidence="6" id="KW-0863">Zinc-finger</keyword>
<evidence type="ECO:0000313" key="11">
    <source>
        <dbReference type="EMBL" id="KAF1984972.1"/>
    </source>
</evidence>